<dbReference type="AlphaFoldDB" id="A0A5C3MLF8"/>
<feature type="region of interest" description="Disordered" evidence="1">
    <location>
        <begin position="185"/>
        <end position="222"/>
    </location>
</feature>
<reference evidence="2 3" key="1">
    <citation type="journal article" date="2019" name="Nat. Ecol. Evol.">
        <title>Megaphylogeny resolves global patterns of mushroom evolution.</title>
        <authorList>
            <person name="Varga T."/>
            <person name="Krizsan K."/>
            <person name="Foldi C."/>
            <person name="Dima B."/>
            <person name="Sanchez-Garcia M."/>
            <person name="Sanchez-Ramirez S."/>
            <person name="Szollosi G.J."/>
            <person name="Szarkandi J.G."/>
            <person name="Papp V."/>
            <person name="Albert L."/>
            <person name="Andreopoulos W."/>
            <person name="Angelini C."/>
            <person name="Antonin V."/>
            <person name="Barry K.W."/>
            <person name="Bougher N.L."/>
            <person name="Buchanan P."/>
            <person name="Buyck B."/>
            <person name="Bense V."/>
            <person name="Catcheside P."/>
            <person name="Chovatia M."/>
            <person name="Cooper J."/>
            <person name="Damon W."/>
            <person name="Desjardin D."/>
            <person name="Finy P."/>
            <person name="Geml J."/>
            <person name="Haridas S."/>
            <person name="Hughes K."/>
            <person name="Justo A."/>
            <person name="Karasinski D."/>
            <person name="Kautmanova I."/>
            <person name="Kiss B."/>
            <person name="Kocsube S."/>
            <person name="Kotiranta H."/>
            <person name="LaButti K.M."/>
            <person name="Lechner B.E."/>
            <person name="Liimatainen K."/>
            <person name="Lipzen A."/>
            <person name="Lukacs Z."/>
            <person name="Mihaltcheva S."/>
            <person name="Morgado L.N."/>
            <person name="Niskanen T."/>
            <person name="Noordeloos M.E."/>
            <person name="Ohm R.A."/>
            <person name="Ortiz-Santana B."/>
            <person name="Ovrebo C."/>
            <person name="Racz N."/>
            <person name="Riley R."/>
            <person name="Savchenko A."/>
            <person name="Shiryaev A."/>
            <person name="Soop K."/>
            <person name="Spirin V."/>
            <person name="Szebenyi C."/>
            <person name="Tomsovsky M."/>
            <person name="Tulloss R.E."/>
            <person name="Uehling J."/>
            <person name="Grigoriev I.V."/>
            <person name="Vagvolgyi C."/>
            <person name="Papp T."/>
            <person name="Martin F.M."/>
            <person name="Miettinen O."/>
            <person name="Hibbett D.S."/>
            <person name="Nagy L.G."/>
        </authorList>
    </citation>
    <scope>NUCLEOTIDE SEQUENCE [LARGE SCALE GENOMIC DNA]</scope>
    <source>
        <strain evidence="2 3">OMC1185</strain>
    </source>
</reference>
<name>A0A5C3MLF8_9AGAM</name>
<accession>A0A5C3MLF8</accession>
<gene>
    <name evidence="2" type="ORF">OE88DRAFT_1089228</name>
</gene>
<evidence type="ECO:0000313" key="3">
    <source>
        <dbReference type="Proteomes" id="UP000305948"/>
    </source>
</evidence>
<dbReference type="EMBL" id="ML213537">
    <property type="protein sequence ID" value="TFK45717.1"/>
    <property type="molecule type" value="Genomic_DNA"/>
</dbReference>
<feature type="compositionally biased region" description="Low complexity" evidence="1">
    <location>
        <begin position="194"/>
        <end position="209"/>
    </location>
</feature>
<feature type="compositionally biased region" description="Polar residues" evidence="1">
    <location>
        <begin position="113"/>
        <end position="123"/>
    </location>
</feature>
<keyword evidence="3" id="KW-1185">Reference proteome</keyword>
<evidence type="ECO:0000313" key="2">
    <source>
        <dbReference type="EMBL" id="TFK45717.1"/>
    </source>
</evidence>
<organism evidence="2 3">
    <name type="scientific">Heliocybe sulcata</name>
    <dbReference type="NCBI Taxonomy" id="5364"/>
    <lineage>
        <taxon>Eukaryota</taxon>
        <taxon>Fungi</taxon>
        <taxon>Dikarya</taxon>
        <taxon>Basidiomycota</taxon>
        <taxon>Agaricomycotina</taxon>
        <taxon>Agaricomycetes</taxon>
        <taxon>Gloeophyllales</taxon>
        <taxon>Gloeophyllaceae</taxon>
        <taxon>Heliocybe</taxon>
    </lineage>
</organism>
<proteinExistence type="predicted"/>
<dbReference type="Proteomes" id="UP000305948">
    <property type="component" value="Unassembled WGS sequence"/>
</dbReference>
<evidence type="ECO:0000256" key="1">
    <source>
        <dbReference type="SAM" id="MobiDB-lite"/>
    </source>
</evidence>
<sequence>MAAASRSKSARSGLHVASRTALQKGAYRHSHYVTLSRCMWHRKARDSACRISLQATTTRDGAVARMTTEGAEIMWRCRIERNYDKKHCSTRDTDDDNANLQIPATLSAHRPLSPSSWQTTMREGTQPALPHPDAPPGLEKNRPHRPSTTKASLTSLRGVQRYTGSRTFASQDHCHADDLWHDADNANPWHDAGDTSSWQDSDSQSSDASNENPWATRTDDGWAWFTEEERAELEERTVGTVFSKASRAVNL</sequence>
<protein>
    <submittedName>
        <fullName evidence="2">Uncharacterized protein</fullName>
    </submittedName>
</protein>
<feature type="region of interest" description="Disordered" evidence="1">
    <location>
        <begin position="108"/>
        <end position="158"/>
    </location>
</feature>
<feature type="compositionally biased region" description="Polar residues" evidence="1">
    <location>
        <begin position="148"/>
        <end position="158"/>
    </location>
</feature>